<name>A0A2T2WNG8_9FIRM</name>
<dbReference type="InterPro" id="IPR011249">
    <property type="entry name" value="Metalloenz_LuxS/M16"/>
</dbReference>
<dbReference type="EMBL" id="PXYV01000003">
    <property type="protein sequence ID" value="PSR23780.1"/>
    <property type="molecule type" value="Genomic_DNA"/>
</dbReference>
<feature type="domain" description="Peptidase M16 C-terminal" evidence="3">
    <location>
        <begin position="119"/>
        <end position="291"/>
    </location>
</feature>
<dbReference type="InterPro" id="IPR011765">
    <property type="entry name" value="Pept_M16_N"/>
</dbReference>
<evidence type="ECO:0000313" key="5">
    <source>
        <dbReference type="Proteomes" id="UP000241848"/>
    </source>
</evidence>
<evidence type="ECO:0000259" key="2">
    <source>
        <dbReference type="Pfam" id="PF00675"/>
    </source>
</evidence>
<dbReference type="Pfam" id="PF00675">
    <property type="entry name" value="Peptidase_M16"/>
    <property type="match status" value="1"/>
</dbReference>
<dbReference type="Gene3D" id="3.30.830.10">
    <property type="entry name" value="Metalloenzyme, LuxS/M16 peptidase-like"/>
    <property type="match status" value="2"/>
</dbReference>
<dbReference type="InterPro" id="IPR050361">
    <property type="entry name" value="MPP/UQCRC_Complex"/>
</dbReference>
<dbReference type="GO" id="GO:0046872">
    <property type="term" value="F:metal ion binding"/>
    <property type="evidence" value="ECO:0007669"/>
    <property type="project" value="InterPro"/>
</dbReference>
<reference evidence="4 5" key="1">
    <citation type="journal article" date="2014" name="BMC Genomics">
        <title>Comparison of environmental and isolate Sulfobacillus genomes reveals diverse carbon, sulfur, nitrogen, and hydrogen metabolisms.</title>
        <authorList>
            <person name="Justice N.B."/>
            <person name="Norman A."/>
            <person name="Brown C.T."/>
            <person name="Singh A."/>
            <person name="Thomas B.C."/>
            <person name="Banfield J.F."/>
        </authorList>
    </citation>
    <scope>NUCLEOTIDE SEQUENCE [LARGE SCALE GENOMIC DNA]</scope>
    <source>
        <strain evidence="4">AMDSBA3</strain>
    </source>
</reference>
<dbReference type="PANTHER" id="PTHR11851">
    <property type="entry name" value="METALLOPROTEASE"/>
    <property type="match status" value="1"/>
</dbReference>
<accession>A0A2T2WNG8</accession>
<comment type="caution">
    <text evidence="4">The sequence shown here is derived from an EMBL/GenBank/DDBJ whole genome shotgun (WGS) entry which is preliminary data.</text>
</comment>
<protein>
    <submittedName>
        <fullName evidence="4">Insulinase family protein</fullName>
    </submittedName>
</protein>
<evidence type="ECO:0000256" key="1">
    <source>
        <dbReference type="ARBA" id="ARBA00007261"/>
    </source>
</evidence>
<organism evidence="4 5">
    <name type="scientific">Sulfobacillus acidophilus</name>
    <dbReference type="NCBI Taxonomy" id="53633"/>
    <lineage>
        <taxon>Bacteria</taxon>
        <taxon>Bacillati</taxon>
        <taxon>Bacillota</taxon>
        <taxon>Clostridia</taxon>
        <taxon>Eubacteriales</taxon>
        <taxon>Clostridiales Family XVII. Incertae Sedis</taxon>
        <taxon>Sulfobacillus</taxon>
    </lineage>
</organism>
<evidence type="ECO:0000259" key="3">
    <source>
        <dbReference type="Pfam" id="PF05193"/>
    </source>
</evidence>
<dbReference type="Proteomes" id="UP000241848">
    <property type="component" value="Unassembled WGS sequence"/>
</dbReference>
<evidence type="ECO:0000313" key="4">
    <source>
        <dbReference type="EMBL" id="PSR23780.1"/>
    </source>
</evidence>
<dbReference type="SUPFAM" id="SSF63411">
    <property type="entry name" value="LuxS/MPP-like metallohydrolase"/>
    <property type="match status" value="2"/>
</dbReference>
<proteinExistence type="inferred from homology"/>
<comment type="similarity">
    <text evidence="1">Belongs to the peptidase M16 family.</text>
</comment>
<sequence>MEHLLFKGAGQWDGRAIAQAMDRLGSDINAFTTRDYTCFHARVLNPEAVTAYRLLKAMVTDAWILADDVQREKNVILEEMRESQDDPDDVLEELLTRALYQDDSFTHDVLGTPDHVRRVNVARIRAFYQRYYRPEYMVLAVSGGGRDAVLNEARRDFVGSGVQTALPRQRPAPVLQLTRTHQVQDLEQVRLGLAVSAPARYTTEYATALVATAILGGQNNSRLWQRLREEEGLVYTVGTQYTPDFDFGDMATYLAVAPDNVDRAMDALNEEFVRMAEAGPTHDELTQTCRALYTMLVMAHEDPDTRVMRLGRHGLDQVLPWDFDTVAAKLSEVQGDAVKALTRRWTHWSDVASAWVGPVPQSPRWVEWG</sequence>
<dbReference type="InterPro" id="IPR007863">
    <property type="entry name" value="Peptidase_M16_C"/>
</dbReference>
<dbReference type="AlphaFoldDB" id="A0A2T2WNG8"/>
<gene>
    <name evidence="4" type="ORF">C7B45_01845</name>
</gene>
<dbReference type="PANTHER" id="PTHR11851:SF49">
    <property type="entry name" value="MITOCHONDRIAL-PROCESSING PEPTIDASE SUBUNIT ALPHA"/>
    <property type="match status" value="1"/>
</dbReference>
<feature type="domain" description="Peptidase M16 N-terminal" evidence="2">
    <location>
        <begin position="1"/>
        <end position="111"/>
    </location>
</feature>
<dbReference type="Pfam" id="PF05193">
    <property type="entry name" value="Peptidase_M16_C"/>
    <property type="match status" value="1"/>
</dbReference>